<feature type="transmembrane region" description="Helical" evidence="1">
    <location>
        <begin position="47"/>
        <end position="67"/>
    </location>
</feature>
<dbReference type="EMBL" id="HACM01008045">
    <property type="protein sequence ID" value="CRZ08487.1"/>
    <property type="molecule type" value="Transcribed_RNA"/>
</dbReference>
<keyword evidence="1" id="KW-0472">Membrane</keyword>
<evidence type="ECO:0000313" key="2">
    <source>
        <dbReference type="EMBL" id="CRZ08487.1"/>
    </source>
</evidence>
<name>A0A0H5R3R5_9EUKA</name>
<reference evidence="2" key="1">
    <citation type="submission" date="2015-04" db="EMBL/GenBank/DDBJ databases">
        <title>The genome sequence of the plant pathogenic Rhizarian Plasmodiophora brassicae reveals insights in its biotrophic life cycle and the origin of chitin synthesis.</title>
        <authorList>
            <person name="Schwelm A."/>
            <person name="Fogelqvist J."/>
            <person name="Knaust A."/>
            <person name="Julke S."/>
            <person name="Lilja T."/>
            <person name="Dhandapani V."/>
            <person name="Bonilla-Rosso G."/>
            <person name="Karlsson M."/>
            <person name="Shevchenko A."/>
            <person name="Choi S.R."/>
            <person name="Kim H.G."/>
            <person name="Park J.Y."/>
            <person name="Lim Y.P."/>
            <person name="Ludwig-Muller J."/>
            <person name="Dixelius C."/>
        </authorList>
    </citation>
    <scope>NUCLEOTIDE SEQUENCE</scope>
    <source>
        <tissue evidence="2">Potato root galls</tissue>
    </source>
</reference>
<keyword evidence="1" id="KW-1133">Transmembrane helix</keyword>
<organism evidence="2">
    <name type="scientific">Spongospora subterranea</name>
    <dbReference type="NCBI Taxonomy" id="70186"/>
    <lineage>
        <taxon>Eukaryota</taxon>
        <taxon>Sar</taxon>
        <taxon>Rhizaria</taxon>
        <taxon>Endomyxa</taxon>
        <taxon>Phytomyxea</taxon>
        <taxon>Plasmodiophorida</taxon>
        <taxon>Plasmodiophoridae</taxon>
        <taxon>Spongospora</taxon>
    </lineage>
</organism>
<feature type="non-terminal residue" evidence="2">
    <location>
        <position position="1"/>
    </location>
</feature>
<sequence length="111" mass="12444">NILSAKELSDFLQSILKSLKKVTERERERGKTNVAAHYCNYSLPFSLSLFIFASSFLLFCCTLLFSVSQNVQREISRVGVQNIGIAEVGCFNNLVSFSSLKEITGKILHHV</sequence>
<evidence type="ECO:0000256" key="1">
    <source>
        <dbReference type="SAM" id="Phobius"/>
    </source>
</evidence>
<proteinExistence type="predicted"/>
<protein>
    <submittedName>
        <fullName evidence="2">Uncharacterized protein</fullName>
    </submittedName>
</protein>
<keyword evidence="1" id="KW-0812">Transmembrane</keyword>
<accession>A0A0H5R3R5</accession>
<dbReference type="AlphaFoldDB" id="A0A0H5R3R5"/>